<keyword evidence="2" id="KW-1185">Reference proteome</keyword>
<organism evidence="1 2">
    <name type="scientific">Allokutzneria oryzae</name>
    <dbReference type="NCBI Taxonomy" id="1378989"/>
    <lineage>
        <taxon>Bacteria</taxon>
        <taxon>Bacillati</taxon>
        <taxon>Actinomycetota</taxon>
        <taxon>Actinomycetes</taxon>
        <taxon>Pseudonocardiales</taxon>
        <taxon>Pseudonocardiaceae</taxon>
        <taxon>Allokutzneria</taxon>
    </lineage>
</organism>
<protein>
    <submittedName>
        <fullName evidence="1">Alkaline phosphatase family protein</fullName>
    </submittedName>
</protein>
<name>A0ABV5ZT77_9PSEU</name>
<accession>A0ABV5ZT77</accession>
<evidence type="ECO:0000313" key="1">
    <source>
        <dbReference type="EMBL" id="MFB9904092.1"/>
    </source>
</evidence>
<dbReference type="PANTHER" id="PTHR10151">
    <property type="entry name" value="ECTONUCLEOTIDE PYROPHOSPHATASE/PHOSPHODIESTERASE"/>
    <property type="match status" value="1"/>
</dbReference>
<dbReference type="EMBL" id="JBHLZU010000007">
    <property type="protein sequence ID" value="MFB9904092.1"/>
    <property type="molecule type" value="Genomic_DNA"/>
</dbReference>
<proteinExistence type="predicted"/>
<dbReference type="Gene3D" id="3.40.720.10">
    <property type="entry name" value="Alkaline Phosphatase, subunit A"/>
    <property type="match status" value="1"/>
</dbReference>
<dbReference type="PANTHER" id="PTHR10151:SF120">
    <property type="entry name" value="BIS(5'-ADENOSYL)-TRIPHOSPHATASE"/>
    <property type="match status" value="1"/>
</dbReference>
<sequence length="378" mass="40123">MVEPLAPRYGAGALADLVPSLLSGMNVPGMVNVLGLPTANRVCLLLVDGLGWELLRRHAADAPFLTELARTSTPITAGFPATTATSLAAIGTGLPTGQHGLVGYSFAVDDDTVLNALRWRQREEDLRERVVPEVFQPAPTAFERAAEAGVHVSLVAPRDQNGSGLTRAVLRGGQFRGVHALGDLTARTIGALQAERSFCYAYHADLDALGHLYGPGSDPWRSQLIHVDRLAQAIAERLPDGAVLVVTADHGMVAATDRVDFDAEPLLRNGVRVLGGEARVRHVYAEPGAVDDVRQAWQGFLGDRAWLAHRDEAIAAGWFGPVADHVRPRIGDLVVAAKGGLAITQSAEGVLSGFIGHHGSLTAEEQLIPLLVHQRGVA</sequence>
<dbReference type="Proteomes" id="UP001589693">
    <property type="component" value="Unassembled WGS sequence"/>
</dbReference>
<evidence type="ECO:0000313" key="2">
    <source>
        <dbReference type="Proteomes" id="UP001589693"/>
    </source>
</evidence>
<dbReference type="RefSeq" id="WP_377851252.1">
    <property type="nucleotide sequence ID" value="NZ_JBHLZU010000007.1"/>
</dbReference>
<dbReference type="InterPro" id="IPR017850">
    <property type="entry name" value="Alkaline_phosphatase_core_sf"/>
</dbReference>
<gene>
    <name evidence="1" type="ORF">ACFFQA_09080</name>
</gene>
<dbReference type="Pfam" id="PF01663">
    <property type="entry name" value="Phosphodiest"/>
    <property type="match status" value="1"/>
</dbReference>
<comment type="caution">
    <text evidence="1">The sequence shown here is derived from an EMBL/GenBank/DDBJ whole genome shotgun (WGS) entry which is preliminary data.</text>
</comment>
<dbReference type="InterPro" id="IPR002591">
    <property type="entry name" value="Phosphodiest/P_Trfase"/>
</dbReference>
<dbReference type="SUPFAM" id="SSF53649">
    <property type="entry name" value="Alkaline phosphatase-like"/>
    <property type="match status" value="1"/>
</dbReference>
<reference evidence="1 2" key="1">
    <citation type="submission" date="2024-09" db="EMBL/GenBank/DDBJ databases">
        <authorList>
            <person name="Sun Q."/>
            <person name="Mori K."/>
        </authorList>
    </citation>
    <scope>NUCLEOTIDE SEQUENCE [LARGE SCALE GENOMIC DNA]</scope>
    <source>
        <strain evidence="1 2">TBRC 7907</strain>
    </source>
</reference>